<gene>
    <name evidence="8" type="ORF">SCF082_LOCUS13860</name>
</gene>
<dbReference type="PANTHER" id="PTHR33281">
    <property type="entry name" value="UPF0187 PROTEIN YNEE"/>
    <property type="match status" value="1"/>
</dbReference>
<feature type="non-terminal residue" evidence="8">
    <location>
        <position position="261"/>
    </location>
</feature>
<keyword evidence="3 7" id="KW-0812">Transmembrane</keyword>
<dbReference type="PANTHER" id="PTHR33281:SF20">
    <property type="match status" value="1"/>
</dbReference>
<evidence type="ECO:0000256" key="6">
    <source>
        <dbReference type="ARBA" id="ARBA00023136"/>
    </source>
</evidence>
<dbReference type="InterPro" id="IPR044669">
    <property type="entry name" value="YneE/VCCN1/2-like"/>
</dbReference>
<keyword evidence="6 7" id="KW-0472">Membrane</keyword>
<proteinExistence type="predicted"/>
<evidence type="ECO:0008006" key="10">
    <source>
        <dbReference type="Google" id="ProtNLM"/>
    </source>
</evidence>
<evidence type="ECO:0000256" key="3">
    <source>
        <dbReference type="ARBA" id="ARBA00022692"/>
    </source>
</evidence>
<feature type="transmembrane region" description="Helical" evidence="7">
    <location>
        <begin position="193"/>
        <end position="212"/>
    </location>
</feature>
<keyword evidence="4 7" id="KW-1133">Transmembrane helix</keyword>
<comment type="caution">
    <text evidence="8">The sequence shown here is derived from an EMBL/GenBank/DDBJ whole genome shotgun (WGS) entry which is preliminary data.</text>
</comment>
<keyword evidence="9" id="KW-1185">Reference proteome</keyword>
<evidence type="ECO:0000256" key="5">
    <source>
        <dbReference type="ARBA" id="ARBA00023065"/>
    </source>
</evidence>
<keyword evidence="2" id="KW-0813">Transport</keyword>
<evidence type="ECO:0000313" key="9">
    <source>
        <dbReference type="Proteomes" id="UP001642464"/>
    </source>
</evidence>
<accession>A0ABP0JTY1</accession>
<evidence type="ECO:0000256" key="1">
    <source>
        <dbReference type="ARBA" id="ARBA00004141"/>
    </source>
</evidence>
<evidence type="ECO:0000313" key="8">
    <source>
        <dbReference type="EMBL" id="CAK9017907.1"/>
    </source>
</evidence>
<comment type="subcellular location">
    <subcellularLocation>
        <location evidence="1">Membrane</location>
        <topology evidence="1">Multi-pass membrane protein</topology>
    </subcellularLocation>
</comment>
<name>A0ABP0JTY1_9DINO</name>
<sequence length="261" mass="29671">MPHVHRNVTEIEADLSKGQVWTALTGSLGLLIGFRTSQSLNRFWEGTGLLHQMRGEWFDSVSCLLSFSRHAKSTRPEEVVQFRQTLIRLVSLMHGSALDDISGNDEDSYETIDVMGLDARTLCFLRDCKIKYGWNKVCALQHMIQVLITYNLRIGVLEIPPPILSRVYQTLSRGFVNLLNAVKIKDTSFPFPWAQMIMLLLVIHSIFTPLIVTSFTTSYQWALPVTFLPVFGMFALNQVAAQLEMPFGTDDNDLPLTHFQY</sequence>
<dbReference type="Proteomes" id="UP001642464">
    <property type="component" value="Unassembled WGS sequence"/>
</dbReference>
<dbReference type="EMBL" id="CAXAMM010008613">
    <property type="protein sequence ID" value="CAK9017907.1"/>
    <property type="molecule type" value="Genomic_DNA"/>
</dbReference>
<keyword evidence="5" id="KW-0406">Ion transport</keyword>
<evidence type="ECO:0000256" key="4">
    <source>
        <dbReference type="ARBA" id="ARBA00022989"/>
    </source>
</evidence>
<dbReference type="Pfam" id="PF25539">
    <property type="entry name" value="Bestrophin_2"/>
    <property type="match status" value="1"/>
</dbReference>
<feature type="transmembrane region" description="Helical" evidence="7">
    <location>
        <begin position="218"/>
        <end position="236"/>
    </location>
</feature>
<protein>
    <recommendedName>
        <fullName evidence="10">Bestrophin homolog</fullName>
    </recommendedName>
</protein>
<evidence type="ECO:0000256" key="2">
    <source>
        <dbReference type="ARBA" id="ARBA00022448"/>
    </source>
</evidence>
<organism evidence="8 9">
    <name type="scientific">Durusdinium trenchii</name>
    <dbReference type="NCBI Taxonomy" id="1381693"/>
    <lineage>
        <taxon>Eukaryota</taxon>
        <taxon>Sar</taxon>
        <taxon>Alveolata</taxon>
        <taxon>Dinophyceae</taxon>
        <taxon>Suessiales</taxon>
        <taxon>Symbiodiniaceae</taxon>
        <taxon>Durusdinium</taxon>
    </lineage>
</organism>
<reference evidence="8 9" key="1">
    <citation type="submission" date="2024-02" db="EMBL/GenBank/DDBJ databases">
        <authorList>
            <person name="Chen Y."/>
            <person name="Shah S."/>
            <person name="Dougan E. K."/>
            <person name="Thang M."/>
            <person name="Chan C."/>
        </authorList>
    </citation>
    <scope>NUCLEOTIDE SEQUENCE [LARGE SCALE GENOMIC DNA]</scope>
</reference>
<evidence type="ECO:0000256" key="7">
    <source>
        <dbReference type="SAM" id="Phobius"/>
    </source>
</evidence>